<dbReference type="EMBL" id="CP032683">
    <property type="protein sequence ID" value="AYK14507.1"/>
    <property type="molecule type" value="Genomic_DNA"/>
</dbReference>
<name>A0A660HQH4_9EURY</name>
<sequence>MIRIINKEFEEESEVELEKEFEADYEKDYDEESDIIYPIETKLREDGKTLPYIKIETDNRLCCDLFSDIFHFNHSKQYYFKSDQAMNVSFEKLENILRTFFTFFDGNISVWKNPSFLINQTCNKKEVNYSWFGYGPDNFLKALEEQKIRYEDAKLLRPHHREVACFLARCSDFFFYMAFQPDTTYQHNAITFDYLEAGFILDGFPFNTGRFVDFYKEVGLKEPDFIKEGYKTEEIKLTSEGLTLNPIGRVVYKSGYIWTSKIIIENPFYGNKKYSEYISRHKKLVVDLTNYHTRHNSTNYRLNKLVTMHIPYGNFGFSAIKVMGNW</sequence>
<dbReference type="AlphaFoldDB" id="A0A660HQH4"/>
<gene>
    <name evidence="1" type="ORF">AOB57_004250</name>
</gene>
<protein>
    <submittedName>
        <fullName evidence="1">Uncharacterized protein</fullName>
    </submittedName>
</protein>
<evidence type="ECO:0000313" key="2">
    <source>
        <dbReference type="Proteomes" id="UP000053087"/>
    </source>
</evidence>
<dbReference type="RefSeq" id="WP_054299172.1">
    <property type="nucleotide sequence ID" value="NZ_CP032683.1"/>
</dbReference>
<accession>A0A660HQH4</accession>
<dbReference type="Proteomes" id="UP000053087">
    <property type="component" value="Chromosome"/>
</dbReference>
<keyword evidence="2" id="KW-1185">Reference proteome</keyword>
<proteinExistence type="predicted"/>
<dbReference type="GeneID" id="53687306"/>
<evidence type="ECO:0000313" key="1">
    <source>
        <dbReference type="EMBL" id="AYK14507.1"/>
    </source>
</evidence>
<organism evidence="1 2">
    <name type="scientific">Methanosarcina flavescens</name>
    <dbReference type="NCBI Taxonomy" id="1715806"/>
    <lineage>
        <taxon>Archaea</taxon>
        <taxon>Methanobacteriati</taxon>
        <taxon>Methanobacteriota</taxon>
        <taxon>Stenosarchaea group</taxon>
        <taxon>Methanomicrobia</taxon>
        <taxon>Methanosarcinales</taxon>
        <taxon>Methanosarcinaceae</taxon>
        <taxon>Methanosarcina</taxon>
    </lineage>
</organism>
<dbReference type="OrthoDB" id="142929at2157"/>
<reference evidence="1 2" key="1">
    <citation type="journal article" date="2016" name="Int. J. Syst. Evol. Microbiol.">
        <title>Methanosarcina flavescens sp. nov., a methanogenic archaeon isolated from a full-scale anaerobic digester.</title>
        <authorList>
            <person name="Kern T."/>
            <person name="Fischer M.A."/>
            <person name="Deppenmeier U."/>
            <person name="Schmitz R.A."/>
            <person name="Rother M."/>
        </authorList>
    </citation>
    <scope>NUCLEOTIDE SEQUENCE [LARGE SCALE GENOMIC DNA]</scope>
    <source>
        <strain evidence="1 2">E03.2</strain>
    </source>
</reference>
<dbReference type="KEGG" id="mfz:AOB57_004250"/>